<dbReference type="PANTHER" id="PTHR33375">
    <property type="entry name" value="CHROMOSOME-PARTITIONING PROTEIN PARB-RELATED"/>
    <property type="match status" value="1"/>
</dbReference>
<dbReference type="GO" id="GO:0005694">
    <property type="term" value="C:chromosome"/>
    <property type="evidence" value="ECO:0007669"/>
    <property type="project" value="TreeGrafter"/>
</dbReference>
<name>A0A2D2CYE2_METT3</name>
<dbReference type="Proteomes" id="UP000230709">
    <property type="component" value="Chromosome"/>
</dbReference>
<dbReference type="SUPFAM" id="SSF110849">
    <property type="entry name" value="ParB/Sulfiredoxin"/>
    <property type="match status" value="1"/>
</dbReference>
<gene>
    <name evidence="3" type="ORF">CQW49_07550</name>
</gene>
<dbReference type="KEGG" id="mtw:CQW49_07550"/>
<proteinExistence type="predicted"/>
<dbReference type="SMART" id="SM00470">
    <property type="entry name" value="ParB"/>
    <property type="match status" value="1"/>
</dbReference>
<reference evidence="4" key="1">
    <citation type="submission" date="2017-10" db="EMBL/GenBank/DDBJ databases">
        <title>Completed PacBio SMRT sequence of Methylosinus trichosporium OB3b reveals presence of a third large plasmid.</title>
        <authorList>
            <person name="Charles T.C."/>
            <person name="Lynch M.D.J."/>
            <person name="Heil J.R."/>
            <person name="Cheng J."/>
        </authorList>
    </citation>
    <scope>NUCLEOTIDE SEQUENCE [LARGE SCALE GENOMIC DNA]</scope>
    <source>
        <strain evidence="4">OB3b</strain>
    </source>
</reference>
<feature type="region of interest" description="Disordered" evidence="1">
    <location>
        <begin position="600"/>
        <end position="640"/>
    </location>
</feature>
<feature type="region of interest" description="Disordered" evidence="1">
    <location>
        <begin position="348"/>
        <end position="393"/>
    </location>
</feature>
<feature type="domain" description="ParB-like N-terminal" evidence="2">
    <location>
        <begin position="7"/>
        <end position="101"/>
    </location>
</feature>
<dbReference type="EMBL" id="CP023737">
    <property type="protein sequence ID" value="ATQ67763.1"/>
    <property type="molecule type" value="Genomic_DNA"/>
</dbReference>
<evidence type="ECO:0000259" key="2">
    <source>
        <dbReference type="SMART" id="SM00470"/>
    </source>
</evidence>
<keyword evidence="4" id="KW-1185">Reference proteome</keyword>
<accession>A0A2D2CYE2</accession>
<dbReference type="RefSeq" id="WP_003615833.1">
    <property type="nucleotide sequence ID" value="NZ_ADVE02000001.1"/>
</dbReference>
<dbReference type="Gene3D" id="3.90.1530.30">
    <property type="match status" value="1"/>
</dbReference>
<organism evidence="3 4">
    <name type="scientific">Methylosinus trichosporium (strain ATCC 35070 / NCIMB 11131 / UNIQEM 75 / OB3b)</name>
    <dbReference type="NCBI Taxonomy" id="595536"/>
    <lineage>
        <taxon>Bacteria</taxon>
        <taxon>Pseudomonadati</taxon>
        <taxon>Pseudomonadota</taxon>
        <taxon>Alphaproteobacteria</taxon>
        <taxon>Hyphomicrobiales</taxon>
        <taxon>Methylocystaceae</taxon>
        <taxon>Methylosinus</taxon>
    </lineage>
</organism>
<evidence type="ECO:0000256" key="1">
    <source>
        <dbReference type="SAM" id="MobiDB-lite"/>
    </source>
</evidence>
<sequence>MSTIRDAEVYLSDIVALSPLNPRQDMESDVSTLAATIRARGLLHPILVTKLYDAIDAYQVLAGGRRWRALRSLDLHDEHVKVRIFDGTEAEAREAALAESVTQVPLHPVDEFEAFSALERDGFDIATIARDFALDEKRVRQRLALGRLSPRVRDMWRTGEVNRDIATAFAAGSTARQEEYLDEHTRGGGFSLSAYIVKRAMRQDVIADTDALAKFILGDEARRTAYVLAGGRVEENDLFDEQVLLLDGAIARRTADALLLAEAERVAEAEGWGRASITNVVDDEDPEDITPDYTKAEQKKLLDIDLPDAEREEIETKALLRAIPKRERATLGVTADYDNTGALVITRAVPASPPKEERAPPPPANKSAAKPATPREPREPEPEAPPLPPPAGGKEAEEILAAAIGGALTAATARSLNLALALTVATLGCSHGHFGVTLTSETLFYETRSELLARFHHMRFETALAIVSEAPLADLTTAFAELIGHTIAPEEITLTKARALVALAERHVSLRADVAATLDYKALFEASPREEAEEAIRALEGEAAAAEARKLRKPKLIERAALLAKDRGWLPETLTALLAAAPQDTRTTAEAMVEAIERDEERGDALEPAEGGPDDEPAAEAPGADAAGAAPGGASDAAGADAAGAAEADAKRKAWLADLQFLGAESNHSHFAAFLRDHVSPARGRHVGVDALADAFEQWRADRSLKKVPKPAQAALMNSLGIERKKIDGVMSWQGLALEADDATAQAAE</sequence>
<dbReference type="Pfam" id="PF02195">
    <property type="entry name" value="ParB_N"/>
    <property type="match status" value="1"/>
</dbReference>
<evidence type="ECO:0000313" key="3">
    <source>
        <dbReference type="EMBL" id="ATQ67763.1"/>
    </source>
</evidence>
<dbReference type="PANTHER" id="PTHR33375:SF7">
    <property type="entry name" value="CHROMOSOME 2-PARTITIONING PROTEIN PARB-RELATED"/>
    <property type="match status" value="1"/>
</dbReference>
<evidence type="ECO:0000313" key="4">
    <source>
        <dbReference type="Proteomes" id="UP000230709"/>
    </source>
</evidence>
<dbReference type="InterPro" id="IPR003115">
    <property type="entry name" value="ParB_N"/>
</dbReference>
<dbReference type="InterPro" id="IPR050336">
    <property type="entry name" value="Chromosome_partition/occlusion"/>
</dbReference>
<protein>
    <recommendedName>
        <fullName evidence="2">ParB-like N-terminal domain-containing protein</fullName>
    </recommendedName>
</protein>
<dbReference type="InterPro" id="IPR036086">
    <property type="entry name" value="ParB/Sulfiredoxin_sf"/>
</dbReference>
<feature type="compositionally biased region" description="Low complexity" evidence="1">
    <location>
        <begin position="619"/>
        <end position="640"/>
    </location>
</feature>
<dbReference type="GO" id="GO:0007059">
    <property type="term" value="P:chromosome segregation"/>
    <property type="evidence" value="ECO:0007669"/>
    <property type="project" value="TreeGrafter"/>
</dbReference>
<dbReference type="STRING" id="595536.GCA_000178815_03643"/>
<dbReference type="SUPFAM" id="SSF109709">
    <property type="entry name" value="KorB DNA-binding domain-like"/>
    <property type="match status" value="1"/>
</dbReference>
<dbReference type="AlphaFoldDB" id="A0A2D2CYE2"/>
<dbReference type="Gene3D" id="1.10.10.2830">
    <property type="match status" value="1"/>
</dbReference>